<evidence type="ECO:0000256" key="10">
    <source>
        <dbReference type="ARBA" id="ARBA00023102"/>
    </source>
</evidence>
<comment type="pathway">
    <text evidence="3 11">Amino-acid biosynthesis; L-histidine biosynthesis; L-histidine from 5-phospho-alpha-D-ribose 1-diphosphate: step 3/9.</text>
</comment>
<dbReference type="AlphaFoldDB" id="A0AAU7XFD4"/>
<keyword evidence="9 11" id="KW-0378">Hydrolase</keyword>
<evidence type="ECO:0000259" key="13">
    <source>
        <dbReference type="Pfam" id="PF01502"/>
    </source>
</evidence>
<dbReference type="NCBIfam" id="NF000768">
    <property type="entry name" value="PRK00051.1"/>
    <property type="match status" value="1"/>
</dbReference>
<dbReference type="Pfam" id="PF01502">
    <property type="entry name" value="PRA-CH"/>
    <property type="match status" value="1"/>
</dbReference>
<comment type="pathway">
    <text evidence="4">Amino-acid biosynthesis; L-histidine biosynthesis; L-histidine from 5-phospho-alpha-D-ribose 1-diphosphate: step 2/9.</text>
</comment>
<protein>
    <recommendedName>
        <fullName evidence="11">Phosphoribosyl-AMP cyclohydrolase</fullName>
        <shortName evidence="11">PRA-CH</shortName>
        <ecNumber evidence="11">3.5.4.19</ecNumber>
    </recommendedName>
</protein>
<evidence type="ECO:0000256" key="11">
    <source>
        <dbReference type="HAMAP-Rule" id="MF_01021"/>
    </source>
</evidence>
<reference evidence="14" key="1">
    <citation type="submission" date="2024-06" db="EMBL/GenBank/DDBJ databases">
        <title>Methylostella associata gen. nov., sp. nov., a novel Ancalomicrobiaceae-affiliated facultatively methylotrophic bacteria that feed on methanotrophs of the genus Methylococcus.</title>
        <authorList>
            <person name="Saltykova V."/>
            <person name="Danilova O.V."/>
            <person name="Oshkin I.Y."/>
            <person name="Belova S.E."/>
            <person name="Pimenov N.V."/>
            <person name="Dedysh S.N."/>
        </authorList>
    </citation>
    <scope>NUCLEOTIDE SEQUENCE</scope>
    <source>
        <strain evidence="14">S20</strain>
    </source>
</reference>
<keyword evidence="11" id="KW-0460">Magnesium</keyword>
<comment type="cofactor">
    <cofactor evidence="11">
        <name>Mg(2+)</name>
        <dbReference type="ChEBI" id="CHEBI:18420"/>
    </cofactor>
    <text evidence="11">Binds 1 Mg(2+) ion per subunit.</text>
</comment>
<name>A0AAU7XFD4_9HYPH</name>
<proteinExistence type="inferred from homology"/>
<dbReference type="GO" id="GO:0000105">
    <property type="term" value="P:L-histidine biosynthetic process"/>
    <property type="evidence" value="ECO:0007669"/>
    <property type="project" value="UniProtKB-UniRule"/>
</dbReference>
<gene>
    <name evidence="11 14" type="primary">hisI</name>
    <name evidence="14" type="ORF">ABS361_04235</name>
</gene>
<dbReference type="InterPro" id="IPR038019">
    <property type="entry name" value="PRib_AMP_CycHydrolase_sf"/>
</dbReference>
<dbReference type="GO" id="GO:0005737">
    <property type="term" value="C:cytoplasm"/>
    <property type="evidence" value="ECO:0007669"/>
    <property type="project" value="UniProtKB-SubCell"/>
</dbReference>
<keyword evidence="11" id="KW-0862">Zinc</keyword>
<evidence type="ECO:0000256" key="9">
    <source>
        <dbReference type="ARBA" id="ARBA00022801"/>
    </source>
</evidence>
<feature type="binding site" evidence="11">
    <location>
        <position position="114"/>
    </location>
    <ligand>
        <name>Zn(2+)</name>
        <dbReference type="ChEBI" id="CHEBI:29105"/>
        <note>ligand shared between dimeric partners</note>
    </ligand>
</feature>
<sequence>MTDAPNAPFAQPGSHDELELGDRLTPRFDAHGLVTAVVVDADDGAVLMLAHMNAEALAKTIETGVAHYWSRSRAKLWIKGETSGNLQRVAEIRVDCDQDAVLLKVRVDGHGASCHRGYRSCFYRAVPIGARAATATLAFAEPAPMFDPDAVYGSNAHGHGHSHDAAGHGTDGHSHD</sequence>
<dbReference type="PANTHER" id="PTHR42945">
    <property type="entry name" value="HISTIDINE BIOSYNTHESIS BIFUNCTIONAL PROTEIN"/>
    <property type="match status" value="1"/>
</dbReference>
<feature type="compositionally biased region" description="Basic and acidic residues" evidence="12">
    <location>
        <begin position="161"/>
        <end position="176"/>
    </location>
</feature>
<comment type="similarity">
    <text evidence="11">Belongs to the PRA-CH family.</text>
</comment>
<evidence type="ECO:0000313" key="14">
    <source>
        <dbReference type="EMBL" id="XBY46803.1"/>
    </source>
</evidence>
<keyword evidence="10 11" id="KW-0368">Histidine biosynthesis</keyword>
<keyword evidence="11" id="KW-0479">Metal-binding</keyword>
<feature type="binding site" evidence="11">
    <location>
        <position position="95"/>
    </location>
    <ligand>
        <name>Mg(2+)</name>
        <dbReference type="ChEBI" id="CHEBI:18420"/>
    </ligand>
</feature>
<comment type="similarity">
    <text evidence="5">In the C-terminal section; belongs to the PRA-PH family.</text>
</comment>
<dbReference type="InterPro" id="IPR002496">
    <property type="entry name" value="PRib_AMP_CycHydrolase_dom"/>
</dbReference>
<dbReference type="Gene3D" id="3.10.20.810">
    <property type="entry name" value="Phosphoribosyl-AMP cyclohydrolase"/>
    <property type="match status" value="1"/>
</dbReference>
<dbReference type="InterPro" id="IPR026660">
    <property type="entry name" value="PRA-CH"/>
</dbReference>
<evidence type="ECO:0000256" key="2">
    <source>
        <dbReference type="ARBA" id="ARBA00001460"/>
    </source>
</evidence>
<dbReference type="GO" id="GO:0000287">
    <property type="term" value="F:magnesium ion binding"/>
    <property type="evidence" value="ECO:0007669"/>
    <property type="project" value="UniProtKB-UniRule"/>
</dbReference>
<evidence type="ECO:0000256" key="1">
    <source>
        <dbReference type="ARBA" id="ARBA00000024"/>
    </source>
</evidence>
<keyword evidence="8 11" id="KW-0028">Amino-acid biosynthesis</keyword>
<dbReference type="HAMAP" id="MF_01021">
    <property type="entry name" value="HisI"/>
    <property type="match status" value="1"/>
</dbReference>
<feature type="binding site" evidence="11">
    <location>
        <position position="99"/>
    </location>
    <ligand>
        <name>Mg(2+)</name>
        <dbReference type="ChEBI" id="CHEBI:18420"/>
    </ligand>
</feature>
<comment type="similarity">
    <text evidence="6">In the N-terminal section; belongs to the PRA-CH family.</text>
</comment>
<comment type="function">
    <text evidence="11">Catalyzes the hydrolysis of the adenine ring of phosphoribosyl-AMP.</text>
</comment>
<dbReference type="GO" id="GO:0008270">
    <property type="term" value="F:zinc ion binding"/>
    <property type="evidence" value="ECO:0007669"/>
    <property type="project" value="UniProtKB-UniRule"/>
</dbReference>
<dbReference type="SUPFAM" id="SSF141734">
    <property type="entry name" value="HisI-like"/>
    <property type="match status" value="1"/>
</dbReference>
<dbReference type="EMBL" id="CP158568">
    <property type="protein sequence ID" value="XBY46803.1"/>
    <property type="molecule type" value="Genomic_DNA"/>
</dbReference>
<evidence type="ECO:0000256" key="3">
    <source>
        <dbReference type="ARBA" id="ARBA00005169"/>
    </source>
</evidence>
<dbReference type="FunFam" id="3.10.20.810:FF:000001">
    <property type="entry name" value="Histidine biosynthesis bifunctional protein HisIE"/>
    <property type="match status" value="1"/>
</dbReference>
<organism evidence="14">
    <name type="scientific">Methyloraptor flagellatus</name>
    <dbReference type="NCBI Taxonomy" id="3162530"/>
    <lineage>
        <taxon>Bacteria</taxon>
        <taxon>Pseudomonadati</taxon>
        <taxon>Pseudomonadota</taxon>
        <taxon>Alphaproteobacteria</taxon>
        <taxon>Hyphomicrobiales</taxon>
        <taxon>Ancalomicrobiaceae</taxon>
        <taxon>Methyloraptor</taxon>
    </lineage>
</organism>
<feature type="region of interest" description="Disordered" evidence="12">
    <location>
        <begin position="154"/>
        <end position="176"/>
    </location>
</feature>
<dbReference type="PANTHER" id="PTHR42945:SF1">
    <property type="entry name" value="HISTIDINE BIOSYNTHESIS BIFUNCTIONAL PROTEIN HIS7"/>
    <property type="match status" value="1"/>
</dbReference>
<dbReference type="RefSeq" id="WP_407051896.1">
    <property type="nucleotide sequence ID" value="NZ_CP158568.1"/>
</dbReference>
<evidence type="ECO:0000256" key="4">
    <source>
        <dbReference type="ARBA" id="ARBA00005204"/>
    </source>
</evidence>
<accession>A0AAU7XFD4</accession>
<feature type="binding site" evidence="11">
    <location>
        <position position="96"/>
    </location>
    <ligand>
        <name>Zn(2+)</name>
        <dbReference type="ChEBI" id="CHEBI:29105"/>
        <note>ligand shared between dimeric partners</note>
    </ligand>
</feature>
<dbReference type="EC" id="3.5.4.19" evidence="11"/>
<comment type="catalytic activity">
    <reaction evidence="1 11">
        <text>1-(5-phospho-beta-D-ribosyl)-5'-AMP + H2O = 1-(5-phospho-beta-D-ribosyl)-5-[(5-phospho-beta-D-ribosylamino)methylideneamino]imidazole-4-carboxamide</text>
        <dbReference type="Rhea" id="RHEA:20049"/>
        <dbReference type="ChEBI" id="CHEBI:15377"/>
        <dbReference type="ChEBI" id="CHEBI:58435"/>
        <dbReference type="ChEBI" id="CHEBI:59457"/>
        <dbReference type="EC" id="3.5.4.19"/>
    </reaction>
</comment>
<evidence type="ECO:0000256" key="12">
    <source>
        <dbReference type="SAM" id="MobiDB-lite"/>
    </source>
</evidence>
<feature type="domain" description="Phosphoribosyl-AMP cyclohydrolase" evidence="13">
    <location>
        <begin position="48"/>
        <end position="123"/>
    </location>
</feature>
<evidence type="ECO:0000256" key="8">
    <source>
        <dbReference type="ARBA" id="ARBA00022605"/>
    </source>
</evidence>
<comment type="subcellular location">
    <subcellularLocation>
        <location evidence="11">Cytoplasm</location>
    </subcellularLocation>
</comment>
<dbReference type="GO" id="GO:0004635">
    <property type="term" value="F:phosphoribosyl-AMP cyclohydrolase activity"/>
    <property type="evidence" value="ECO:0007669"/>
    <property type="project" value="UniProtKB-UniRule"/>
</dbReference>
<feature type="binding site" evidence="11">
    <location>
        <position position="97"/>
    </location>
    <ligand>
        <name>Mg(2+)</name>
        <dbReference type="ChEBI" id="CHEBI:18420"/>
    </ligand>
</feature>
<comment type="subunit">
    <text evidence="11">Homodimer.</text>
</comment>
<comment type="cofactor">
    <cofactor evidence="11">
        <name>Zn(2+)</name>
        <dbReference type="ChEBI" id="CHEBI:29105"/>
    </cofactor>
    <text evidence="11">Binds 1 zinc ion per subunit.</text>
</comment>
<dbReference type="GO" id="GO:0004636">
    <property type="term" value="F:phosphoribosyl-ATP diphosphatase activity"/>
    <property type="evidence" value="ECO:0007669"/>
    <property type="project" value="UniProtKB-EC"/>
</dbReference>
<evidence type="ECO:0000256" key="6">
    <source>
        <dbReference type="ARBA" id="ARBA00008299"/>
    </source>
</evidence>
<feature type="binding site" evidence="11">
    <location>
        <position position="121"/>
    </location>
    <ligand>
        <name>Zn(2+)</name>
        <dbReference type="ChEBI" id="CHEBI:29105"/>
        <note>ligand shared between dimeric partners</note>
    </ligand>
</feature>
<evidence type="ECO:0000256" key="5">
    <source>
        <dbReference type="ARBA" id="ARBA00007731"/>
    </source>
</evidence>
<keyword evidence="7 11" id="KW-0963">Cytoplasm</keyword>
<evidence type="ECO:0000256" key="7">
    <source>
        <dbReference type="ARBA" id="ARBA00022490"/>
    </source>
</evidence>
<dbReference type="KEGG" id="mflg:ABS361_04235"/>
<comment type="catalytic activity">
    <reaction evidence="2">
        <text>1-(5-phospho-beta-D-ribosyl)-ATP + H2O = 1-(5-phospho-beta-D-ribosyl)-5'-AMP + diphosphate + H(+)</text>
        <dbReference type="Rhea" id="RHEA:22828"/>
        <dbReference type="ChEBI" id="CHEBI:15377"/>
        <dbReference type="ChEBI" id="CHEBI:15378"/>
        <dbReference type="ChEBI" id="CHEBI:33019"/>
        <dbReference type="ChEBI" id="CHEBI:59457"/>
        <dbReference type="ChEBI" id="CHEBI:73183"/>
        <dbReference type="EC" id="3.6.1.31"/>
    </reaction>
</comment>